<evidence type="ECO:0000313" key="3">
    <source>
        <dbReference type="EMBL" id="CAL1137136.1"/>
    </source>
</evidence>
<dbReference type="Proteomes" id="UP001152797">
    <property type="component" value="Unassembled WGS sequence"/>
</dbReference>
<evidence type="ECO:0008006" key="5">
    <source>
        <dbReference type="Google" id="ProtNLM"/>
    </source>
</evidence>
<dbReference type="AlphaFoldDB" id="A0A9P1C2D0"/>
<sequence>MAPWSRWPHLLLLLGVGRAWVWPSEAPKDIPFERSSLFREVDFTGKYATYGAADTWFPSWGSDGNLYSPFTDGKVQDVTSASICHGASCTSTTGYATIKGEDPLNLTISDVGVASSSTSPYHGRYPCGSLHVNGTWFYGTYALDNENHQPGDRLGATRGGYCENWCIQGPFIGFRWSKDNGKTWNEPRERLKSWNDTLFGESAPNNHSKVKFGAIHVVDLGKALQYTPAGDREKMMYVIGHGASSPFSPQSWMQGSEIYLARVRPEIQAVNDRSSWDFYGAQSWHKGDVAKAEPLISWANRTGVTTMTYIETVKRYIVCVSTPTYSPFTEQQFDTYLLESENITGPFRYISYLREFGPQAYFVNIPSKFVGDFNPKDGSLRLFLSYSANFDWKKSAPKPAGSGYHWALQEVILRGSHPIPSTVV</sequence>
<proteinExistence type="predicted"/>
<gene>
    <name evidence="2" type="ORF">C1SCF055_LOCUS11349</name>
</gene>
<feature type="chain" id="PRO_5043270004" description="DUF4185 domain-containing protein" evidence="1">
    <location>
        <begin position="20"/>
        <end position="424"/>
    </location>
</feature>
<dbReference type="EMBL" id="CAMXCT020000835">
    <property type="protein sequence ID" value="CAL1137136.1"/>
    <property type="molecule type" value="Genomic_DNA"/>
</dbReference>
<organism evidence="2">
    <name type="scientific">Cladocopium goreaui</name>
    <dbReference type="NCBI Taxonomy" id="2562237"/>
    <lineage>
        <taxon>Eukaryota</taxon>
        <taxon>Sar</taxon>
        <taxon>Alveolata</taxon>
        <taxon>Dinophyceae</taxon>
        <taxon>Suessiales</taxon>
        <taxon>Symbiodiniaceae</taxon>
        <taxon>Cladocopium</taxon>
    </lineage>
</organism>
<keyword evidence="4" id="KW-1185">Reference proteome</keyword>
<dbReference type="OrthoDB" id="435562at2759"/>
<evidence type="ECO:0000313" key="4">
    <source>
        <dbReference type="Proteomes" id="UP001152797"/>
    </source>
</evidence>
<dbReference type="EMBL" id="CAMXCT010000835">
    <property type="protein sequence ID" value="CAI3983761.1"/>
    <property type="molecule type" value="Genomic_DNA"/>
</dbReference>
<keyword evidence="1" id="KW-0732">Signal</keyword>
<dbReference type="EMBL" id="CAMXCT030000835">
    <property type="protein sequence ID" value="CAL4771073.1"/>
    <property type="molecule type" value="Genomic_DNA"/>
</dbReference>
<reference evidence="2" key="1">
    <citation type="submission" date="2022-10" db="EMBL/GenBank/DDBJ databases">
        <authorList>
            <person name="Chen Y."/>
            <person name="Dougan E. K."/>
            <person name="Chan C."/>
            <person name="Rhodes N."/>
            <person name="Thang M."/>
        </authorList>
    </citation>
    <scope>NUCLEOTIDE SEQUENCE</scope>
</reference>
<name>A0A9P1C2D0_9DINO</name>
<accession>A0A9P1C2D0</accession>
<evidence type="ECO:0000313" key="2">
    <source>
        <dbReference type="EMBL" id="CAI3983761.1"/>
    </source>
</evidence>
<protein>
    <recommendedName>
        <fullName evidence="5">DUF4185 domain-containing protein</fullName>
    </recommendedName>
</protein>
<feature type="signal peptide" evidence="1">
    <location>
        <begin position="1"/>
        <end position="19"/>
    </location>
</feature>
<reference evidence="3" key="2">
    <citation type="submission" date="2024-04" db="EMBL/GenBank/DDBJ databases">
        <authorList>
            <person name="Chen Y."/>
            <person name="Shah S."/>
            <person name="Dougan E. K."/>
            <person name="Thang M."/>
            <person name="Chan C."/>
        </authorList>
    </citation>
    <scope>NUCLEOTIDE SEQUENCE [LARGE SCALE GENOMIC DNA]</scope>
</reference>
<evidence type="ECO:0000256" key="1">
    <source>
        <dbReference type="SAM" id="SignalP"/>
    </source>
</evidence>
<comment type="caution">
    <text evidence="2">The sequence shown here is derived from an EMBL/GenBank/DDBJ whole genome shotgun (WGS) entry which is preliminary data.</text>
</comment>